<reference evidence="2" key="1">
    <citation type="submission" date="2023-04" db="EMBL/GenBank/DDBJ databases">
        <title>Ambrosiozyma monospora NBRC 1965.</title>
        <authorList>
            <person name="Ichikawa N."/>
            <person name="Sato H."/>
            <person name="Tonouchi N."/>
        </authorList>
    </citation>
    <scope>NUCLEOTIDE SEQUENCE</scope>
    <source>
        <strain evidence="2">NBRC 1965</strain>
    </source>
</reference>
<feature type="compositionally biased region" description="Pro residues" evidence="1">
    <location>
        <begin position="238"/>
        <end position="247"/>
    </location>
</feature>
<evidence type="ECO:0000313" key="2">
    <source>
        <dbReference type="EMBL" id="GMG56430.1"/>
    </source>
</evidence>
<gene>
    <name evidence="2" type="ORF">Amon01_000849700</name>
</gene>
<dbReference type="Proteomes" id="UP001165063">
    <property type="component" value="Unassembled WGS sequence"/>
</dbReference>
<sequence length="359" mass="39673">MQTDDVGNDGDIECDMGETPMNHRHTSMKVNDFYLNKKQRALDISCLGHNNSTGGEDADVEAETECGFEFDVELDVADDKEMDDDGSSDICSFDSFQSAHANVDNRHTRYTFINENQSTLGKKITKMPLDSGNQMHTMHNMNHINHTFDNSSSFMVQDDLKLMRLLEDMHLEESEINRLMLLKSNITCGAPPTKTNSPLRLNLMDQNSLRKLLDLNIVEQLHTCSSSSSSQDGDIDTTPPPPQPQPQPAQLASSSSARVAGKHDGVANDNGKPMLKDLVELDQDMDYLEDQLDLNEMKKPDPAFLHELNDIDGMEKVPTAAPDCDSGSIGVGSLGLSGSEICQMIKFKRVRDDQAGSSC</sequence>
<dbReference type="EMBL" id="BSXU01007601">
    <property type="protein sequence ID" value="GMG56430.1"/>
    <property type="molecule type" value="Genomic_DNA"/>
</dbReference>
<comment type="caution">
    <text evidence="2">The sequence shown here is derived from an EMBL/GenBank/DDBJ whole genome shotgun (WGS) entry which is preliminary data.</text>
</comment>
<feature type="region of interest" description="Disordered" evidence="1">
    <location>
        <begin position="1"/>
        <end position="23"/>
    </location>
</feature>
<accession>A0A9W6Z535</accession>
<name>A0A9W6Z535_AMBMO</name>
<feature type="region of interest" description="Disordered" evidence="1">
    <location>
        <begin position="223"/>
        <end position="274"/>
    </location>
</feature>
<feature type="compositionally biased region" description="Low complexity" evidence="1">
    <location>
        <begin position="248"/>
        <end position="257"/>
    </location>
</feature>
<protein>
    <submittedName>
        <fullName evidence="2">Unnamed protein product</fullName>
    </submittedName>
</protein>
<evidence type="ECO:0000313" key="3">
    <source>
        <dbReference type="Proteomes" id="UP001165063"/>
    </source>
</evidence>
<dbReference type="AlphaFoldDB" id="A0A9W6Z535"/>
<keyword evidence="3" id="KW-1185">Reference proteome</keyword>
<proteinExistence type="predicted"/>
<feature type="compositionally biased region" description="Acidic residues" evidence="1">
    <location>
        <begin position="1"/>
        <end position="16"/>
    </location>
</feature>
<organism evidence="2 3">
    <name type="scientific">Ambrosiozyma monospora</name>
    <name type="common">Yeast</name>
    <name type="synonym">Endomycopsis monosporus</name>
    <dbReference type="NCBI Taxonomy" id="43982"/>
    <lineage>
        <taxon>Eukaryota</taxon>
        <taxon>Fungi</taxon>
        <taxon>Dikarya</taxon>
        <taxon>Ascomycota</taxon>
        <taxon>Saccharomycotina</taxon>
        <taxon>Pichiomycetes</taxon>
        <taxon>Pichiales</taxon>
        <taxon>Pichiaceae</taxon>
        <taxon>Ambrosiozyma</taxon>
    </lineage>
</organism>
<evidence type="ECO:0000256" key="1">
    <source>
        <dbReference type="SAM" id="MobiDB-lite"/>
    </source>
</evidence>